<evidence type="ECO:0000313" key="3">
    <source>
        <dbReference type="Proteomes" id="UP001432060"/>
    </source>
</evidence>
<feature type="chain" id="PRO_5046213189" evidence="1">
    <location>
        <begin position="33"/>
        <end position="140"/>
    </location>
</feature>
<proteinExistence type="predicted"/>
<keyword evidence="1" id="KW-0732">Signal</keyword>
<feature type="signal peptide" evidence="1">
    <location>
        <begin position="1"/>
        <end position="32"/>
    </location>
</feature>
<name>A0ABZ1XVB8_9ACTN</name>
<gene>
    <name evidence="2" type="ORF">OG515_36550</name>
</gene>
<dbReference type="Pfam" id="PF03995">
    <property type="entry name" value="Inhibitor_I36"/>
    <property type="match status" value="1"/>
</dbReference>
<dbReference type="InterPro" id="IPR006311">
    <property type="entry name" value="TAT_signal"/>
</dbReference>
<keyword evidence="3" id="KW-1185">Reference proteome</keyword>
<sequence length="140" mass="14766">MISVIQRRTAATLAAMTLAAGLAAVGAPSASASASASASGFSRCPANFSCYFSDPNGGGDMWRAPYGPACFDLGYLNPAFHDRISSVYNRGGHEAHMYNWNGSQWLWVADVQLGEQLNFAAGDPRNDVVDTVCVGTTPWG</sequence>
<reference evidence="2" key="1">
    <citation type="submission" date="2022-10" db="EMBL/GenBank/DDBJ databases">
        <title>The complete genomes of actinobacterial strains from the NBC collection.</title>
        <authorList>
            <person name="Joergensen T.S."/>
            <person name="Alvarez Arevalo M."/>
            <person name="Sterndorff E.B."/>
            <person name="Faurdal D."/>
            <person name="Vuksanovic O."/>
            <person name="Mourched A.-S."/>
            <person name="Charusanti P."/>
            <person name="Shaw S."/>
            <person name="Blin K."/>
            <person name="Weber T."/>
        </authorList>
    </citation>
    <scope>NUCLEOTIDE SEQUENCE</scope>
    <source>
        <strain evidence="2">NBC_00668</strain>
    </source>
</reference>
<evidence type="ECO:0000256" key="1">
    <source>
        <dbReference type="SAM" id="SignalP"/>
    </source>
</evidence>
<accession>A0ABZ1XVB8</accession>
<dbReference type="Proteomes" id="UP001432060">
    <property type="component" value="Chromosome"/>
</dbReference>
<dbReference type="EMBL" id="CP109019">
    <property type="protein sequence ID" value="WUT87332.1"/>
    <property type="molecule type" value="Genomic_DNA"/>
</dbReference>
<dbReference type="RefSeq" id="WP_329404343.1">
    <property type="nucleotide sequence ID" value="NZ_CP109019.1"/>
</dbReference>
<evidence type="ECO:0000313" key="2">
    <source>
        <dbReference type="EMBL" id="WUT87332.1"/>
    </source>
</evidence>
<organism evidence="2 3">
    <name type="scientific">Streptomyces melanogenes</name>
    <dbReference type="NCBI Taxonomy" id="67326"/>
    <lineage>
        <taxon>Bacteria</taxon>
        <taxon>Bacillati</taxon>
        <taxon>Actinomycetota</taxon>
        <taxon>Actinomycetes</taxon>
        <taxon>Kitasatosporales</taxon>
        <taxon>Streptomycetaceae</taxon>
        <taxon>Streptomyces</taxon>
    </lineage>
</organism>
<protein>
    <submittedName>
        <fullName evidence="2">Peptidase inhibitor family I36 protein</fullName>
    </submittedName>
</protein>
<dbReference type="PROSITE" id="PS51318">
    <property type="entry name" value="TAT"/>
    <property type="match status" value="1"/>
</dbReference>